<comment type="caution">
    <text evidence="5">The sequence shown here is derived from an EMBL/GenBank/DDBJ whole genome shotgun (WGS) entry which is preliminary data.</text>
</comment>
<keyword evidence="6" id="KW-1185">Reference proteome</keyword>
<protein>
    <submittedName>
        <fullName evidence="5">Hsp70 family protein</fullName>
    </submittedName>
</protein>
<comment type="similarity">
    <text evidence="1">Belongs to the heat shock protein 70 family.</text>
</comment>
<evidence type="ECO:0000313" key="5">
    <source>
        <dbReference type="EMBL" id="GAA3918957.1"/>
    </source>
</evidence>
<dbReference type="PRINTS" id="PR00301">
    <property type="entry name" value="HEATSHOCK70"/>
</dbReference>
<keyword evidence="2" id="KW-0547">Nucleotide-binding</keyword>
<dbReference type="Gene3D" id="3.30.420.40">
    <property type="match status" value="2"/>
</dbReference>
<gene>
    <name evidence="5" type="ORF">GCM10022277_12850</name>
</gene>
<reference evidence="6" key="1">
    <citation type="journal article" date="2019" name="Int. J. Syst. Evol. Microbiol.">
        <title>The Global Catalogue of Microorganisms (GCM) 10K type strain sequencing project: providing services to taxonomists for standard genome sequencing and annotation.</title>
        <authorList>
            <consortium name="The Broad Institute Genomics Platform"/>
            <consortium name="The Broad Institute Genome Sequencing Center for Infectious Disease"/>
            <person name="Wu L."/>
            <person name="Ma J."/>
        </authorList>
    </citation>
    <scope>NUCLEOTIDE SEQUENCE [LARGE SCALE GENOMIC DNA]</scope>
    <source>
        <strain evidence="6">JCM 17551</strain>
    </source>
</reference>
<proteinExistence type="inferred from homology"/>
<dbReference type="RefSeq" id="WP_344796656.1">
    <property type="nucleotide sequence ID" value="NZ_BAABBN010000004.1"/>
</dbReference>
<dbReference type="Gene3D" id="3.90.640.10">
    <property type="entry name" value="Actin, Chain A, domain 4"/>
    <property type="match status" value="1"/>
</dbReference>
<organism evidence="5 6">
    <name type="scientific">Litoribacillus peritrichatus</name>
    <dbReference type="NCBI Taxonomy" id="718191"/>
    <lineage>
        <taxon>Bacteria</taxon>
        <taxon>Pseudomonadati</taxon>
        <taxon>Pseudomonadota</taxon>
        <taxon>Gammaproteobacteria</taxon>
        <taxon>Oceanospirillales</taxon>
        <taxon>Oceanospirillaceae</taxon>
        <taxon>Litoribacillus</taxon>
    </lineage>
</organism>
<dbReference type="CDD" id="cd10170">
    <property type="entry name" value="ASKHA_NBD_HSP70"/>
    <property type="match status" value="1"/>
</dbReference>
<evidence type="ECO:0000256" key="2">
    <source>
        <dbReference type="ARBA" id="ARBA00022741"/>
    </source>
</evidence>
<dbReference type="Proteomes" id="UP001501565">
    <property type="component" value="Unassembled WGS sequence"/>
</dbReference>
<evidence type="ECO:0000256" key="4">
    <source>
        <dbReference type="SAM" id="MobiDB-lite"/>
    </source>
</evidence>
<dbReference type="EMBL" id="BAABBN010000004">
    <property type="protein sequence ID" value="GAA3918957.1"/>
    <property type="molecule type" value="Genomic_DNA"/>
</dbReference>
<keyword evidence="3" id="KW-0067">ATP-binding</keyword>
<dbReference type="Pfam" id="PF00012">
    <property type="entry name" value="HSP70"/>
    <property type="match status" value="1"/>
</dbReference>
<dbReference type="PANTHER" id="PTHR42749:SF1">
    <property type="entry name" value="CELL SHAPE-DETERMINING PROTEIN MREB"/>
    <property type="match status" value="1"/>
</dbReference>
<feature type="region of interest" description="Disordered" evidence="4">
    <location>
        <begin position="634"/>
        <end position="657"/>
    </location>
</feature>
<name>A0ABP7MBD5_9GAMM</name>
<dbReference type="PANTHER" id="PTHR42749">
    <property type="entry name" value="CELL SHAPE-DETERMINING PROTEIN MREB"/>
    <property type="match status" value="1"/>
</dbReference>
<dbReference type="InterPro" id="IPR018181">
    <property type="entry name" value="Heat_shock_70_CS"/>
</dbReference>
<evidence type="ECO:0000256" key="3">
    <source>
        <dbReference type="ARBA" id="ARBA00022840"/>
    </source>
</evidence>
<dbReference type="SUPFAM" id="SSF53067">
    <property type="entry name" value="Actin-like ATPase domain"/>
    <property type="match status" value="2"/>
</dbReference>
<sequence>MSDTELNSMDENNRSAKYSVGIDLGTTHCVLSYLDLDSAMEDPTAEVEVSVLSIPQLTQPGVIEEKEQLPSFMYMAHESELTDSDIALPWNEKPEDIVGSLARNLGSKTPIRLVSSAKSWLCHGGIDRHADFLPAGSPEEVAKVSPLDATFEYLDHLASAWDNKYPDYPLTEQEVTITIPASFDPAARELTAEAAGFVGFENLTLLEEPQAAVYNWLHACGDEWRNQVNVGDIILVVDIGGGTTDLSLVAVTEDEGNLTLNRVAVGDHILLGGDNMDLALAYRVKAKLAQEGKELQTWQIQAITQACRDAKEQLLLDNDITEVPIVVPSRGSKLFGNTLRTELTRDEVKEALVEGFFPEVAINDHPRAARRGALTQKGLPYAQDPAVTRHLAEFLSKQADAASDLINPTSEDNENTSNEAMFSDPLAGGFGDTASDSFIKPTAILLNGGVLKAPALSDRVLSIINQWLTEAGAEEARLLEESDLDLAVANGASYYGFVKQGQGVRIRGGLANAYYVGIESAMPAIPGMEPPLEALCIAPFGMEEGTETAPTSAEFGLIVGEPVHFRFFGSNTRRHDESGVQLEHWADDELEELPELQATLPAEGRRAGEVVPVRLSAKVTEVGTLKLEAIAVDNADNNNTDENGEPERWQIELDVRD</sequence>
<evidence type="ECO:0000256" key="1">
    <source>
        <dbReference type="ARBA" id="ARBA00007381"/>
    </source>
</evidence>
<evidence type="ECO:0000313" key="6">
    <source>
        <dbReference type="Proteomes" id="UP001501565"/>
    </source>
</evidence>
<dbReference type="InterPro" id="IPR013126">
    <property type="entry name" value="Hsp_70_fam"/>
</dbReference>
<dbReference type="PROSITE" id="PS00329">
    <property type="entry name" value="HSP70_2"/>
    <property type="match status" value="1"/>
</dbReference>
<dbReference type="PROSITE" id="PS00297">
    <property type="entry name" value="HSP70_1"/>
    <property type="match status" value="1"/>
</dbReference>
<dbReference type="InterPro" id="IPR043129">
    <property type="entry name" value="ATPase_NBD"/>
</dbReference>
<feature type="compositionally biased region" description="Basic and acidic residues" evidence="4">
    <location>
        <begin position="645"/>
        <end position="657"/>
    </location>
</feature>
<accession>A0ABP7MBD5</accession>